<dbReference type="OrthoDB" id="2186770at2759"/>
<evidence type="ECO:0000313" key="10">
    <source>
        <dbReference type="Proteomes" id="UP000673691"/>
    </source>
</evidence>
<protein>
    <recommendedName>
        <fullName evidence="8">Protection of telomeres protein 1 ssDNA-binding domain-containing protein</fullName>
    </recommendedName>
</protein>
<evidence type="ECO:0000256" key="3">
    <source>
        <dbReference type="ARBA" id="ARBA00008442"/>
    </source>
</evidence>
<comment type="similarity">
    <text evidence="3">Belongs to the telombin family.</text>
</comment>
<keyword evidence="10" id="KW-1185">Reference proteome</keyword>
<evidence type="ECO:0000256" key="6">
    <source>
        <dbReference type="ARBA" id="ARBA00023125"/>
    </source>
</evidence>
<sequence>MKVATILSFEAMPGCLRPAMMRFCCFILISRFPDTDVQQRSAGYINEHVDLRYIRVYRYGRNRRGPVDVEGLWKLDNGRGRESCRCPAPLVAKNDESRRISRRQSKSEQCGRHACVAASLVIKVGARNNPTEIIVTDYTENDRLKQSNPDFPFYSEHDPGWGGHDGERARIWGRRLLQLFLWDEHANYFAQGGICAGQVVRFNNVLAKISAENSLELNLHGDPGKLVSNKILVVRPDSLEHDSLRSQREIFFRLPVPDDVKRMVAFAGEPVVPVAPRSRENSPELNVVVSCEAADASNARNHRRLCGSDSLEHFGANRAIVSGKLCHILTSCKSLGTSTSYDDLPLSSICQMKAQAVGCDCGKVAKSSAGHSAKGATKRTAKLDQNSTLISRSRWLNNVGTLSPYGFLATSFKPTPETPQSCPECQQHLDDKSFAFMFSLMLLDKDATVDDEVDRLDDIVQAVVFGDDAVDLLSGLAPAK</sequence>
<evidence type="ECO:0000259" key="8">
    <source>
        <dbReference type="Pfam" id="PF16686"/>
    </source>
</evidence>
<keyword evidence="7" id="KW-0539">Nucleus</keyword>
<gene>
    <name evidence="9" type="ORF">BJ554DRAFT_6718</name>
</gene>
<dbReference type="EMBL" id="JAEFCI010004146">
    <property type="protein sequence ID" value="KAG5461135.1"/>
    <property type="molecule type" value="Genomic_DNA"/>
</dbReference>
<keyword evidence="4" id="KW-0158">Chromosome</keyword>
<dbReference type="Pfam" id="PF16686">
    <property type="entry name" value="POT1PC"/>
    <property type="match status" value="1"/>
</dbReference>
<dbReference type="InterPro" id="IPR032042">
    <property type="entry name" value="POT1PC"/>
</dbReference>
<dbReference type="GO" id="GO:0005634">
    <property type="term" value="C:nucleus"/>
    <property type="evidence" value="ECO:0007669"/>
    <property type="project" value="UniProtKB-SubCell"/>
</dbReference>
<reference evidence="9 10" key="1">
    <citation type="journal article" name="Sci. Rep.">
        <title>Genome-scale phylogenetic analyses confirm Olpidium as the closest living zoosporic fungus to the non-flagellated, terrestrial fungi.</title>
        <authorList>
            <person name="Chang Y."/>
            <person name="Rochon D."/>
            <person name="Sekimoto S."/>
            <person name="Wang Y."/>
            <person name="Chovatia M."/>
            <person name="Sandor L."/>
            <person name="Salamov A."/>
            <person name="Grigoriev I.V."/>
            <person name="Stajich J.E."/>
            <person name="Spatafora J.W."/>
        </authorList>
    </citation>
    <scope>NUCLEOTIDE SEQUENCE [LARGE SCALE GENOMIC DNA]</scope>
    <source>
        <strain evidence="9">S191</strain>
    </source>
</reference>
<keyword evidence="6" id="KW-0238">DNA-binding</keyword>
<evidence type="ECO:0000256" key="5">
    <source>
        <dbReference type="ARBA" id="ARBA00022895"/>
    </source>
</evidence>
<evidence type="ECO:0000256" key="1">
    <source>
        <dbReference type="ARBA" id="ARBA00004123"/>
    </source>
</evidence>
<feature type="domain" description="Protection of telomeres protein 1 ssDNA-binding" evidence="8">
    <location>
        <begin position="117"/>
        <end position="235"/>
    </location>
</feature>
<dbReference type="GO" id="GO:0043047">
    <property type="term" value="F:single-stranded telomeric DNA binding"/>
    <property type="evidence" value="ECO:0007669"/>
    <property type="project" value="InterPro"/>
</dbReference>
<organism evidence="9 10">
    <name type="scientific">Olpidium bornovanus</name>
    <dbReference type="NCBI Taxonomy" id="278681"/>
    <lineage>
        <taxon>Eukaryota</taxon>
        <taxon>Fungi</taxon>
        <taxon>Fungi incertae sedis</taxon>
        <taxon>Olpidiomycota</taxon>
        <taxon>Olpidiomycotina</taxon>
        <taxon>Olpidiomycetes</taxon>
        <taxon>Olpidiales</taxon>
        <taxon>Olpidiaceae</taxon>
        <taxon>Olpidium</taxon>
    </lineage>
</organism>
<accession>A0A8H8DK11</accession>
<dbReference type="AlphaFoldDB" id="A0A8H8DK11"/>
<comment type="caution">
    <text evidence="9">The sequence shown here is derived from an EMBL/GenBank/DDBJ whole genome shotgun (WGS) entry which is preliminary data.</text>
</comment>
<dbReference type="Gene3D" id="2.40.50.140">
    <property type="entry name" value="Nucleic acid-binding proteins"/>
    <property type="match status" value="1"/>
</dbReference>
<name>A0A8H8DK11_9FUNG</name>
<proteinExistence type="inferred from homology"/>
<dbReference type="SUPFAM" id="SSF50249">
    <property type="entry name" value="Nucleic acid-binding proteins"/>
    <property type="match status" value="1"/>
</dbReference>
<comment type="subcellular location">
    <subcellularLocation>
        <location evidence="2">Chromosome</location>
        <location evidence="2">Telomere</location>
    </subcellularLocation>
    <subcellularLocation>
        <location evidence="1">Nucleus</location>
    </subcellularLocation>
</comment>
<evidence type="ECO:0000256" key="4">
    <source>
        <dbReference type="ARBA" id="ARBA00022454"/>
    </source>
</evidence>
<evidence type="ECO:0000313" key="9">
    <source>
        <dbReference type="EMBL" id="KAG5461135.1"/>
    </source>
</evidence>
<keyword evidence="5" id="KW-0779">Telomere</keyword>
<dbReference type="InterPro" id="IPR012340">
    <property type="entry name" value="NA-bd_OB-fold"/>
</dbReference>
<dbReference type="Proteomes" id="UP000673691">
    <property type="component" value="Unassembled WGS sequence"/>
</dbReference>
<evidence type="ECO:0000256" key="2">
    <source>
        <dbReference type="ARBA" id="ARBA00004574"/>
    </source>
</evidence>
<evidence type="ECO:0000256" key="7">
    <source>
        <dbReference type="ARBA" id="ARBA00023242"/>
    </source>
</evidence>
<dbReference type="GO" id="GO:0000781">
    <property type="term" value="C:chromosome, telomeric region"/>
    <property type="evidence" value="ECO:0007669"/>
    <property type="project" value="UniProtKB-SubCell"/>
</dbReference>